<organism evidence="1 2">
    <name type="scientific">Mycetocola miduiensis</name>
    <dbReference type="NCBI Taxonomy" id="995034"/>
    <lineage>
        <taxon>Bacteria</taxon>
        <taxon>Bacillati</taxon>
        <taxon>Actinomycetota</taxon>
        <taxon>Actinomycetes</taxon>
        <taxon>Micrococcales</taxon>
        <taxon>Microbacteriaceae</taxon>
        <taxon>Mycetocola</taxon>
    </lineage>
</organism>
<protein>
    <recommendedName>
        <fullName evidence="3">GDSL-like Lipase/Acylhydrolase family protein</fullName>
    </recommendedName>
</protein>
<dbReference type="Gene3D" id="3.40.50.1110">
    <property type="entry name" value="SGNH hydrolase"/>
    <property type="match status" value="1"/>
</dbReference>
<keyword evidence="2" id="KW-1185">Reference proteome</keyword>
<dbReference type="Proteomes" id="UP000198867">
    <property type="component" value="Unassembled WGS sequence"/>
</dbReference>
<evidence type="ECO:0000313" key="1">
    <source>
        <dbReference type="EMBL" id="SFN51463.1"/>
    </source>
</evidence>
<dbReference type="AlphaFoldDB" id="A0A1I4ZN54"/>
<gene>
    <name evidence="1" type="ORF">SAMN05216219_0928</name>
</gene>
<proteinExistence type="predicted"/>
<dbReference type="SUPFAM" id="SSF52266">
    <property type="entry name" value="SGNH hydrolase"/>
    <property type="match status" value="1"/>
</dbReference>
<accession>A0A1I4ZN54</accession>
<name>A0A1I4ZN54_9MICO</name>
<dbReference type="STRING" id="995034.SAMN05216219_0928"/>
<evidence type="ECO:0008006" key="3">
    <source>
        <dbReference type="Google" id="ProtNLM"/>
    </source>
</evidence>
<dbReference type="InterPro" id="IPR036514">
    <property type="entry name" value="SGNH_hydro_sf"/>
</dbReference>
<evidence type="ECO:0000313" key="2">
    <source>
        <dbReference type="Proteomes" id="UP000198867"/>
    </source>
</evidence>
<reference evidence="2" key="1">
    <citation type="submission" date="2016-10" db="EMBL/GenBank/DDBJ databases">
        <authorList>
            <person name="Varghese N."/>
            <person name="Submissions S."/>
        </authorList>
    </citation>
    <scope>NUCLEOTIDE SEQUENCE [LARGE SCALE GENOMIC DNA]</scope>
    <source>
        <strain evidence="2">CGMCC 1.11101</strain>
    </source>
</reference>
<sequence>MRAPKRQPRESVSRWLLGCQLTLFRPLLYGWFKVKMQDSREWRYPVGPSEVSIAGIDPARILIMGDGPAAGFGVRTHQLGIAGHLARYVAGQTERGVVVTVAAQPGASARSTLRRFDDMEVEGYDAIVLMLATTDAVCLTTRLSWRRTMTALVHALESTDASSVFVTSAASLHLARPLVPLARRLIGRHARRLNFETRQICSQTETSMIPLNATSDFTSRIYAIWGRRIGTHVADSLVRGTLHPPHGVRGAM</sequence>
<dbReference type="EMBL" id="FOVM01000002">
    <property type="protein sequence ID" value="SFN51463.1"/>
    <property type="molecule type" value="Genomic_DNA"/>
</dbReference>